<sequence length="323" mass="34949">MGNDGGSIPTRRELVKEAARNPTVSELKESQASKEQYYWTTDPLSRTPLVPPIVSDCTGKLYNKDTILEFLIGADEESKAEAEKLLQGNVKSLRDVAEVKFSVDGDAKGPDGREVWKCAITGDRLGPGVRAVYLVPCGHAFSASAIKEVSGERCLTCNESYAANDVIPIVPTAESDVARLALRVRGLRDRGLGHSLKKVKGDKAKEKNKEGKKRKHRDEKERENGASAAVADGRGGEGDARDATPVSRTSTPVQAQAQMQGIKNASTATLTAKVMAEQEVSKKRKLENENLKSLFSSRDPSKPHGKSADFMTRGFSIPASAKR</sequence>
<keyword evidence="2" id="KW-1185">Reference proteome</keyword>
<accession>A0ACC3S330</accession>
<comment type="caution">
    <text evidence="1">The sequence shown here is derived from an EMBL/GenBank/DDBJ whole genome shotgun (WGS) entry which is preliminary data.</text>
</comment>
<reference evidence="1" key="1">
    <citation type="submission" date="2024-02" db="EMBL/GenBank/DDBJ databases">
        <title>Metagenome Assembled Genome of Zalaria obscura JY119.</title>
        <authorList>
            <person name="Vighnesh L."/>
            <person name="Jagadeeshwari U."/>
            <person name="Venkata Ramana C."/>
            <person name="Sasikala C."/>
        </authorList>
    </citation>
    <scope>NUCLEOTIDE SEQUENCE</scope>
    <source>
        <strain evidence="1">JY119</strain>
    </source>
</reference>
<proteinExistence type="predicted"/>
<dbReference type="EMBL" id="JAMKPW020000044">
    <property type="protein sequence ID" value="KAK8192733.1"/>
    <property type="molecule type" value="Genomic_DNA"/>
</dbReference>
<name>A0ACC3S330_9PEZI</name>
<evidence type="ECO:0000313" key="1">
    <source>
        <dbReference type="EMBL" id="KAK8192733.1"/>
    </source>
</evidence>
<dbReference type="Proteomes" id="UP001320706">
    <property type="component" value="Unassembled WGS sequence"/>
</dbReference>
<gene>
    <name evidence="1" type="primary">rtf2</name>
    <name evidence="1" type="ORF">M8818_007905</name>
</gene>
<evidence type="ECO:0000313" key="2">
    <source>
        <dbReference type="Proteomes" id="UP001320706"/>
    </source>
</evidence>
<organism evidence="1 2">
    <name type="scientific">Zalaria obscura</name>
    <dbReference type="NCBI Taxonomy" id="2024903"/>
    <lineage>
        <taxon>Eukaryota</taxon>
        <taxon>Fungi</taxon>
        <taxon>Dikarya</taxon>
        <taxon>Ascomycota</taxon>
        <taxon>Pezizomycotina</taxon>
        <taxon>Dothideomycetes</taxon>
        <taxon>Dothideomycetidae</taxon>
        <taxon>Dothideales</taxon>
        <taxon>Zalariaceae</taxon>
        <taxon>Zalaria</taxon>
    </lineage>
</organism>
<protein>
    <submittedName>
        <fullName evidence="1">Replication termination factor 2</fullName>
    </submittedName>
</protein>